<feature type="region of interest" description="Disordered" evidence="1">
    <location>
        <begin position="82"/>
        <end position="116"/>
    </location>
</feature>
<evidence type="ECO:0000256" key="1">
    <source>
        <dbReference type="SAM" id="MobiDB-lite"/>
    </source>
</evidence>
<evidence type="ECO:0000313" key="3">
    <source>
        <dbReference type="Proteomes" id="UP001596097"/>
    </source>
</evidence>
<evidence type="ECO:0008006" key="4">
    <source>
        <dbReference type="Google" id="ProtNLM"/>
    </source>
</evidence>
<gene>
    <name evidence="2" type="ORF">ACFPYK_05620</name>
</gene>
<sequence>MTASQIGDVARWRTRIEDLATLTARAEAVRLAKRVVALNEDLAANHAQMIDLVRDSKAAELLDKTCIGPVTVADVYAAWSRAGGSVSKQHSPPSPASVRSPARSRTPPATGSSPPR</sequence>
<keyword evidence="3" id="KW-1185">Reference proteome</keyword>
<dbReference type="RefSeq" id="WP_194842935.1">
    <property type="nucleotide sequence ID" value="NZ_JBHSQL010000004.1"/>
</dbReference>
<accession>A0ABW1QHF0</accession>
<protein>
    <recommendedName>
        <fullName evidence="4">Ribosomal protein L7/L12 C-terminal domain-containing protein</fullName>
    </recommendedName>
</protein>
<comment type="caution">
    <text evidence="2">The sequence shown here is derived from an EMBL/GenBank/DDBJ whole genome shotgun (WGS) entry which is preliminary data.</text>
</comment>
<organism evidence="2 3">
    <name type="scientific">Mumia xiangluensis</name>
    <dbReference type="NCBI Taxonomy" id="1678900"/>
    <lineage>
        <taxon>Bacteria</taxon>
        <taxon>Bacillati</taxon>
        <taxon>Actinomycetota</taxon>
        <taxon>Actinomycetes</taxon>
        <taxon>Propionibacteriales</taxon>
        <taxon>Nocardioidaceae</taxon>
        <taxon>Mumia</taxon>
    </lineage>
</organism>
<evidence type="ECO:0000313" key="2">
    <source>
        <dbReference type="EMBL" id="MFC6148864.1"/>
    </source>
</evidence>
<proteinExistence type="predicted"/>
<feature type="compositionally biased region" description="Low complexity" evidence="1">
    <location>
        <begin position="96"/>
        <end position="110"/>
    </location>
</feature>
<dbReference type="EMBL" id="JBHSQL010000004">
    <property type="protein sequence ID" value="MFC6148864.1"/>
    <property type="molecule type" value="Genomic_DNA"/>
</dbReference>
<dbReference type="Proteomes" id="UP001596097">
    <property type="component" value="Unassembled WGS sequence"/>
</dbReference>
<name>A0ABW1QHF0_9ACTN</name>
<reference evidence="3" key="1">
    <citation type="journal article" date="2019" name="Int. J. Syst. Evol. Microbiol.">
        <title>The Global Catalogue of Microorganisms (GCM) 10K type strain sequencing project: providing services to taxonomists for standard genome sequencing and annotation.</title>
        <authorList>
            <consortium name="The Broad Institute Genomics Platform"/>
            <consortium name="The Broad Institute Genome Sequencing Center for Infectious Disease"/>
            <person name="Wu L."/>
            <person name="Ma J."/>
        </authorList>
    </citation>
    <scope>NUCLEOTIDE SEQUENCE [LARGE SCALE GENOMIC DNA]</scope>
    <source>
        <strain evidence="3">CGMCC 4.7198</strain>
    </source>
</reference>